<name>D5G5L3_TUBMM</name>
<dbReference type="HOGENOM" id="CLU_2529104_0_0_1"/>
<dbReference type="AlphaFoldDB" id="D5G5L3"/>
<protein>
    <submittedName>
        <fullName evidence="2">(Perigord truffle) hypothetical protein</fullName>
    </submittedName>
</protein>
<dbReference type="GeneID" id="9183792"/>
<evidence type="ECO:0000313" key="3">
    <source>
        <dbReference type="Proteomes" id="UP000006911"/>
    </source>
</evidence>
<feature type="transmembrane region" description="Helical" evidence="1">
    <location>
        <begin position="29"/>
        <end position="50"/>
    </location>
</feature>
<dbReference type="InParanoid" id="D5G5L3"/>
<dbReference type="KEGG" id="tml:GSTUM_00004397001"/>
<gene>
    <name evidence="2" type="ORF">GSTUM_00004397001</name>
</gene>
<keyword evidence="1" id="KW-1133">Transmembrane helix</keyword>
<sequence>MGSWTDGVIWNGSRKEERKDWRWADISNVTFLFFIQSVLYVLFIFVSISFHRLGDGVEFQTFAFSWVDSIVGTPEIFLTALVDG</sequence>
<proteinExistence type="predicted"/>
<dbReference type="EMBL" id="FN429998">
    <property type="protein sequence ID" value="CAZ79806.1"/>
    <property type="molecule type" value="Genomic_DNA"/>
</dbReference>
<organism evidence="2 3">
    <name type="scientific">Tuber melanosporum (strain Mel28)</name>
    <name type="common">Perigord black truffle</name>
    <dbReference type="NCBI Taxonomy" id="656061"/>
    <lineage>
        <taxon>Eukaryota</taxon>
        <taxon>Fungi</taxon>
        <taxon>Dikarya</taxon>
        <taxon>Ascomycota</taxon>
        <taxon>Pezizomycotina</taxon>
        <taxon>Pezizomycetes</taxon>
        <taxon>Pezizales</taxon>
        <taxon>Tuberaceae</taxon>
        <taxon>Tuber</taxon>
    </lineage>
</organism>
<keyword evidence="3" id="KW-1185">Reference proteome</keyword>
<accession>D5G5L3</accession>
<dbReference type="Proteomes" id="UP000006911">
    <property type="component" value="Unassembled WGS sequence"/>
</dbReference>
<keyword evidence="1" id="KW-0812">Transmembrane</keyword>
<dbReference type="RefSeq" id="XP_002835649.1">
    <property type="nucleotide sequence ID" value="XM_002835603.1"/>
</dbReference>
<evidence type="ECO:0000256" key="1">
    <source>
        <dbReference type="SAM" id="Phobius"/>
    </source>
</evidence>
<reference evidence="2 3" key="1">
    <citation type="journal article" date="2010" name="Nature">
        <title>Perigord black truffle genome uncovers evolutionary origins and mechanisms of symbiosis.</title>
        <authorList>
            <person name="Martin F."/>
            <person name="Kohler A."/>
            <person name="Murat C."/>
            <person name="Balestrini R."/>
            <person name="Coutinho P.M."/>
            <person name="Jaillon O."/>
            <person name="Montanini B."/>
            <person name="Morin E."/>
            <person name="Noel B."/>
            <person name="Percudani R."/>
            <person name="Porcel B."/>
            <person name="Rubini A."/>
            <person name="Amicucci A."/>
            <person name="Amselem J."/>
            <person name="Anthouard V."/>
            <person name="Arcioni S."/>
            <person name="Artiguenave F."/>
            <person name="Aury J.M."/>
            <person name="Ballario P."/>
            <person name="Bolchi A."/>
            <person name="Brenna A."/>
            <person name="Brun A."/>
            <person name="Buee M."/>
            <person name="Cantarel B."/>
            <person name="Chevalier G."/>
            <person name="Couloux A."/>
            <person name="Da Silva C."/>
            <person name="Denoeud F."/>
            <person name="Duplessis S."/>
            <person name="Ghignone S."/>
            <person name="Hilselberger B."/>
            <person name="Iotti M."/>
            <person name="Marcais B."/>
            <person name="Mello A."/>
            <person name="Miranda M."/>
            <person name="Pacioni G."/>
            <person name="Quesneville H."/>
            <person name="Riccioni C."/>
            <person name="Ruotolo R."/>
            <person name="Splivallo R."/>
            <person name="Stocchi V."/>
            <person name="Tisserant E."/>
            <person name="Viscomi A.R."/>
            <person name="Zambonelli A."/>
            <person name="Zampieri E."/>
            <person name="Henrissat B."/>
            <person name="Lebrun M.H."/>
            <person name="Paolocci F."/>
            <person name="Bonfante P."/>
            <person name="Ottonello S."/>
            <person name="Wincker P."/>
        </authorList>
    </citation>
    <scope>NUCLEOTIDE SEQUENCE [LARGE SCALE GENOMIC DNA]</scope>
    <source>
        <strain evidence="2 3">Mel28</strain>
    </source>
</reference>
<keyword evidence="1" id="KW-0472">Membrane</keyword>
<evidence type="ECO:0000313" key="2">
    <source>
        <dbReference type="EMBL" id="CAZ79806.1"/>
    </source>
</evidence>